<evidence type="ECO:0000313" key="4">
    <source>
        <dbReference type="Proteomes" id="UP000236161"/>
    </source>
</evidence>
<keyword evidence="1" id="KW-1133">Transmembrane helix</keyword>
<reference evidence="2 4" key="1">
    <citation type="journal article" date="2017" name="Nature">
        <title>The Apostasia genome and the evolution of orchids.</title>
        <authorList>
            <person name="Zhang G.Q."/>
            <person name="Liu K.W."/>
            <person name="Li Z."/>
            <person name="Lohaus R."/>
            <person name="Hsiao Y.Y."/>
            <person name="Niu S.C."/>
            <person name="Wang J.Y."/>
            <person name="Lin Y.C."/>
            <person name="Xu Q."/>
            <person name="Chen L.J."/>
            <person name="Yoshida K."/>
            <person name="Fujiwara S."/>
            <person name="Wang Z.W."/>
            <person name="Zhang Y.Q."/>
            <person name="Mitsuda N."/>
            <person name="Wang M."/>
            <person name="Liu G.H."/>
            <person name="Pecoraro L."/>
            <person name="Huang H.X."/>
            <person name="Xiao X.J."/>
            <person name="Lin M."/>
            <person name="Wu X.Y."/>
            <person name="Wu W.L."/>
            <person name="Chen Y.Y."/>
            <person name="Chang S.B."/>
            <person name="Sakamoto S."/>
            <person name="Ohme-Takagi M."/>
            <person name="Yagi M."/>
            <person name="Zeng S.J."/>
            <person name="Shen C.Y."/>
            <person name="Yeh C.M."/>
            <person name="Luo Y.B."/>
            <person name="Tsai W.C."/>
            <person name="Van de Peer Y."/>
            <person name="Liu Z.J."/>
        </authorList>
    </citation>
    <scope>NUCLEOTIDE SEQUENCE [LARGE SCALE GENOMIC DNA]</scope>
    <source>
        <strain evidence="2">ASH160606</strain>
        <strain evidence="4">cv. Shenzhen</strain>
        <tissue evidence="2">Stem</tissue>
    </source>
</reference>
<name>A0A2I0A6L6_9ASPA</name>
<protein>
    <submittedName>
        <fullName evidence="2">Uncharacterized protein</fullName>
    </submittedName>
</protein>
<dbReference type="EMBL" id="KZ452014">
    <property type="protein sequence ID" value="PKA51178.1"/>
    <property type="molecule type" value="Genomic_DNA"/>
</dbReference>
<keyword evidence="4" id="KW-1185">Reference proteome</keyword>
<dbReference type="AlphaFoldDB" id="A0A2I0A6L6"/>
<proteinExistence type="predicted"/>
<keyword evidence="1" id="KW-0812">Transmembrane</keyword>
<reference evidence="2" key="2">
    <citation type="submission" date="2017-10" db="EMBL/GenBank/DDBJ databases">
        <authorList>
            <person name="Banno H."/>
            <person name="Chua N.-H."/>
        </authorList>
    </citation>
    <scope>NUCLEOTIDE SEQUENCE</scope>
    <source>
        <strain evidence="2">ASH160606</strain>
        <tissue evidence="2">Stem</tissue>
    </source>
</reference>
<accession>A0A2I0A6L6</accession>
<evidence type="ECO:0000313" key="3">
    <source>
        <dbReference type="EMBL" id="PKA51178.1"/>
    </source>
</evidence>
<gene>
    <name evidence="2" type="ORF">AXF42_Ash010617</name>
    <name evidence="3" type="ORF">AXF42_Ash010618</name>
</gene>
<feature type="transmembrane region" description="Helical" evidence="1">
    <location>
        <begin position="44"/>
        <end position="69"/>
    </location>
</feature>
<sequence>MREERRREITELTQLSPEALFVPQTSSVLQPVWLSGSPLLSSHYYLYPVYFFASGVILSSVCIFAWPYFHPLSPLAFWFCSLF</sequence>
<keyword evidence="1" id="KW-0472">Membrane</keyword>
<organism evidence="2 4">
    <name type="scientific">Apostasia shenzhenica</name>
    <dbReference type="NCBI Taxonomy" id="1088818"/>
    <lineage>
        <taxon>Eukaryota</taxon>
        <taxon>Viridiplantae</taxon>
        <taxon>Streptophyta</taxon>
        <taxon>Embryophyta</taxon>
        <taxon>Tracheophyta</taxon>
        <taxon>Spermatophyta</taxon>
        <taxon>Magnoliopsida</taxon>
        <taxon>Liliopsida</taxon>
        <taxon>Asparagales</taxon>
        <taxon>Orchidaceae</taxon>
        <taxon>Apostasioideae</taxon>
        <taxon>Apostasia</taxon>
    </lineage>
</organism>
<dbReference type="Proteomes" id="UP000236161">
    <property type="component" value="Unassembled WGS sequence"/>
</dbReference>
<evidence type="ECO:0000313" key="2">
    <source>
        <dbReference type="EMBL" id="PKA51177.1"/>
    </source>
</evidence>
<dbReference type="EMBL" id="KZ452014">
    <property type="protein sequence ID" value="PKA51177.1"/>
    <property type="molecule type" value="Genomic_DNA"/>
</dbReference>
<evidence type="ECO:0000256" key="1">
    <source>
        <dbReference type="SAM" id="Phobius"/>
    </source>
</evidence>